<dbReference type="AlphaFoldDB" id="A0A7R8UG63"/>
<reference evidence="1 2" key="1">
    <citation type="submission" date="2020-11" db="EMBL/GenBank/DDBJ databases">
        <authorList>
            <person name="Wallbank WR R."/>
            <person name="Pardo Diaz C."/>
            <person name="Kozak K."/>
            <person name="Martin S."/>
            <person name="Jiggins C."/>
            <person name="Moest M."/>
            <person name="Warren A I."/>
            <person name="Generalovic N T."/>
            <person name="Byers J.R.P. K."/>
            <person name="Montejo-Kovacevich G."/>
            <person name="Yen C E."/>
        </authorList>
    </citation>
    <scope>NUCLEOTIDE SEQUENCE [LARGE SCALE GENOMIC DNA]</scope>
</reference>
<dbReference type="OrthoDB" id="9998011at2759"/>
<protein>
    <submittedName>
        <fullName evidence="1">Uncharacterized protein</fullName>
    </submittedName>
</protein>
<proteinExistence type="predicted"/>
<gene>
    <name evidence="1" type="ORF">HERILL_LOCUS3420</name>
</gene>
<dbReference type="Proteomes" id="UP000594454">
    <property type="component" value="Chromosome 1"/>
</dbReference>
<evidence type="ECO:0000313" key="1">
    <source>
        <dbReference type="EMBL" id="CAD7080255.1"/>
    </source>
</evidence>
<dbReference type="InParanoid" id="A0A7R8UG63"/>
<accession>A0A7R8UG63</accession>
<sequence length="79" mass="9471">MTLKIGYYQHFLFELLELEYDSIPLADSELEFVEEAVPLLGAEEPPSREDLPEFRIRQEFPDVWLWDHSDEIKFVFTHI</sequence>
<organism evidence="1 2">
    <name type="scientific">Hermetia illucens</name>
    <name type="common">Black soldier fly</name>
    <dbReference type="NCBI Taxonomy" id="343691"/>
    <lineage>
        <taxon>Eukaryota</taxon>
        <taxon>Metazoa</taxon>
        <taxon>Ecdysozoa</taxon>
        <taxon>Arthropoda</taxon>
        <taxon>Hexapoda</taxon>
        <taxon>Insecta</taxon>
        <taxon>Pterygota</taxon>
        <taxon>Neoptera</taxon>
        <taxon>Endopterygota</taxon>
        <taxon>Diptera</taxon>
        <taxon>Brachycera</taxon>
        <taxon>Stratiomyomorpha</taxon>
        <taxon>Stratiomyidae</taxon>
        <taxon>Hermetiinae</taxon>
        <taxon>Hermetia</taxon>
    </lineage>
</organism>
<evidence type="ECO:0000313" key="2">
    <source>
        <dbReference type="Proteomes" id="UP000594454"/>
    </source>
</evidence>
<name>A0A7R8UG63_HERIL</name>
<keyword evidence="2" id="KW-1185">Reference proteome</keyword>
<dbReference type="EMBL" id="LR899009">
    <property type="protein sequence ID" value="CAD7080255.1"/>
    <property type="molecule type" value="Genomic_DNA"/>
</dbReference>